<gene>
    <name evidence="3" type="ORF">ACFQ1G_12085</name>
</gene>
<protein>
    <submittedName>
        <fullName evidence="3">DUF4296 domain-containing protein</fullName>
    </submittedName>
</protein>
<keyword evidence="4" id="KW-1185">Reference proteome</keyword>
<evidence type="ECO:0000313" key="3">
    <source>
        <dbReference type="EMBL" id="MFD0977535.1"/>
    </source>
</evidence>
<evidence type="ECO:0000256" key="1">
    <source>
        <dbReference type="SAM" id="Coils"/>
    </source>
</evidence>
<feature type="domain" description="DUF4296" evidence="2">
    <location>
        <begin position="26"/>
        <end position="107"/>
    </location>
</feature>
<evidence type="ECO:0000313" key="4">
    <source>
        <dbReference type="Proteomes" id="UP001597100"/>
    </source>
</evidence>
<name>A0ABW3II37_9FLAO</name>
<organism evidence="3 4">
    <name type="scientific">Salinimicrobium gaetbulicola</name>
    <dbReference type="NCBI Taxonomy" id="999702"/>
    <lineage>
        <taxon>Bacteria</taxon>
        <taxon>Pseudomonadati</taxon>
        <taxon>Bacteroidota</taxon>
        <taxon>Flavobacteriia</taxon>
        <taxon>Flavobacteriales</taxon>
        <taxon>Flavobacteriaceae</taxon>
        <taxon>Salinimicrobium</taxon>
    </lineage>
</organism>
<comment type="caution">
    <text evidence="3">The sequence shown here is derived from an EMBL/GenBank/DDBJ whole genome shotgun (WGS) entry which is preliminary data.</text>
</comment>
<reference evidence="4" key="1">
    <citation type="journal article" date="2019" name="Int. J. Syst. Evol. Microbiol.">
        <title>The Global Catalogue of Microorganisms (GCM) 10K type strain sequencing project: providing services to taxonomists for standard genome sequencing and annotation.</title>
        <authorList>
            <consortium name="The Broad Institute Genomics Platform"/>
            <consortium name="The Broad Institute Genome Sequencing Center for Infectious Disease"/>
            <person name="Wu L."/>
            <person name="Ma J."/>
        </authorList>
    </citation>
    <scope>NUCLEOTIDE SEQUENCE [LARGE SCALE GENOMIC DNA]</scope>
    <source>
        <strain evidence="4">CCUG 60898</strain>
    </source>
</reference>
<dbReference type="Pfam" id="PF14129">
    <property type="entry name" value="DUF4296"/>
    <property type="match status" value="1"/>
</dbReference>
<dbReference type="EMBL" id="JBHTJP010000035">
    <property type="protein sequence ID" value="MFD0977535.1"/>
    <property type="molecule type" value="Genomic_DNA"/>
</dbReference>
<proteinExistence type="predicted"/>
<evidence type="ECO:0000259" key="2">
    <source>
        <dbReference type="Pfam" id="PF14129"/>
    </source>
</evidence>
<keyword evidence="1" id="KW-0175">Coiled coil</keyword>
<dbReference type="Proteomes" id="UP001597100">
    <property type="component" value="Unassembled WGS sequence"/>
</dbReference>
<dbReference type="RefSeq" id="WP_380739900.1">
    <property type="nucleotide sequence ID" value="NZ_JBHTJP010000035.1"/>
</dbReference>
<sequence>MKKLAAFFGILILFSGCQGIQKSDEPEGLIPEDKMVEVLTDISLLQGARSYNKDLMNQKGINVEKYVFEKYDIDSLQYIRSNRYYSENYKEYEDIYSKVKVRLESLKVEYDSIREQEEKRQDSLRALDKKDTLDPDRLRDLRDSLKLKRIKRRDSLIKPISKIDTLAR</sequence>
<accession>A0ABW3II37</accession>
<dbReference type="InterPro" id="IPR025381">
    <property type="entry name" value="DUF4296"/>
</dbReference>
<feature type="coiled-coil region" evidence="1">
    <location>
        <begin position="89"/>
        <end position="116"/>
    </location>
</feature>
<dbReference type="PROSITE" id="PS51257">
    <property type="entry name" value="PROKAR_LIPOPROTEIN"/>
    <property type="match status" value="1"/>
</dbReference>